<dbReference type="Proteomes" id="UP000753961">
    <property type="component" value="Unassembled WGS sequence"/>
</dbReference>
<gene>
    <name evidence="1" type="ORF">KUV50_13320</name>
</gene>
<evidence type="ECO:0000313" key="2">
    <source>
        <dbReference type="Proteomes" id="UP000753961"/>
    </source>
</evidence>
<dbReference type="RefSeq" id="WP_222580665.1">
    <property type="nucleotide sequence ID" value="NZ_JAHVHU010000012.1"/>
</dbReference>
<dbReference type="Gene3D" id="2.160.20.10">
    <property type="entry name" value="Single-stranded right-handed beta-helix, Pectin lyase-like"/>
    <property type="match status" value="1"/>
</dbReference>
<evidence type="ECO:0000313" key="1">
    <source>
        <dbReference type="EMBL" id="MBY5959126.1"/>
    </source>
</evidence>
<name>A0A953LC35_9BACT</name>
<proteinExistence type="predicted"/>
<dbReference type="SUPFAM" id="SSF51126">
    <property type="entry name" value="Pectin lyase-like"/>
    <property type="match status" value="1"/>
</dbReference>
<dbReference type="InterPro" id="IPR012334">
    <property type="entry name" value="Pectin_lyas_fold"/>
</dbReference>
<protein>
    <recommendedName>
        <fullName evidence="3">Right handed beta helix region</fullName>
    </recommendedName>
</protein>
<sequence>MQSTHACHGTCHFFTRNTLIEDCHVDGLLCTTDAILAEKSGYGFERDFYADKGGYIEGVTVAEDGKIVPGEIISLSEDGIRIYPEYSGHPTKNTTIKNCTVFQMRRGICTGLGSSGDKIMNCEVRNCVATGFNVGNKDTLINCRADAKFSEAFCVPYRHAENAFVQMEIMDSRNGKANKLLAAINGSGHHVVIKSVNPSFVPDSLKIELSSRSGYSYYQRSGVSASKIKLENQTSAKVLLLPGAVNVEVESNAPVIDAREK</sequence>
<accession>A0A953LC35</accession>
<dbReference type="EMBL" id="JAHVHU010000012">
    <property type="protein sequence ID" value="MBY5959126.1"/>
    <property type="molecule type" value="Genomic_DNA"/>
</dbReference>
<evidence type="ECO:0008006" key="3">
    <source>
        <dbReference type="Google" id="ProtNLM"/>
    </source>
</evidence>
<dbReference type="AlphaFoldDB" id="A0A953LC35"/>
<comment type="caution">
    <text evidence="1">The sequence shown here is derived from an EMBL/GenBank/DDBJ whole genome shotgun (WGS) entry which is preliminary data.</text>
</comment>
<dbReference type="InterPro" id="IPR011050">
    <property type="entry name" value="Pectin_lyase_fold/virulence"/>
</dbReference>
<organism evidence="1 2">
    <name type="scientific">Membranihabitans marinus</name>
    <dbReference type="NCBI Taxonomy" id="1227546"/>
    <lineage>
        <taxon>Bacteria</taxon>
        <taxon>Pseudomonadati</taxon>
        <taxon>Bacteroidota</taxon>
        <taxon>Saprospiria</taxon>
        <taxon>Saprospirales</taxon>
        <taxon>Saprospiraceae</taxon>
        <taxon>Membranihabitans</taxon>
    </lineage>
</organism>
<keyword evidence="2" id="KW-1185">Reference proteome</keyword>
<reference evidence="1" key="1">
    <citation type="submission" date="2021-06" db="EMBL/GenBank/DDBJ databases">
        <title>44 bacteria genomes isolated from Dapeng, Shenzhen.</title>
        <authorList>
            <person name="Zheng W."/>
            <person name="Yu S."/>
            <person name="Huang Y."/>
        </authorList>
    </citation>
    <scope>NUCLEOTIDE SEQUENCE</scope>
    <source>
        <strain evidence="1">DP5N28-2</strain>
    </source>
</reference>